<organism evidence="1 2">
    <name type="scientific">Persea americana</name>
    <name type="common">Avocado</name>
    <dbReference type="NCBI Taxonomy" id="3435"/>
    <lineage>
        <taxon>Eukaryota</taxon>
        <taxon>Viridiplantae</taxon>
        <taxon>Streptophyta</taxon>
        <taxon>Embryophyta</taxon>
        <taxon>Tracheophyta</taxon>
        <taxon>Spermatophyta</taxon>
        <taxon>Magnoliopsida</taxon>
        <taxon>Magnoliidae</taxon>
        <taxon>Laurales</taxon>
        <taxon>Lauraceae</taxon>
        <taxon>Persea</taxon>
    </lineage>
</organism>
<name>A0ACC2LIH2_PERAE</name>
<reference evidence="1 2" key="1">
    <citation type="journal article" date="2022" name="Hortic Res">
        <title>A haplotype resolved chromosomal level avocado genome allows analysis of novel avocado genes.</title>
        <authorList>
            <person name="Nath O."/>
            <person name="Fletcher S.J."/>
            <person name="Hayward A."/>
            <person name="Shaw L.M."/>
            <person name="Masouleh A.K."/>
            <person name="Furtado A."/>
            <person name="Henry R.J."/>
            <person name="Mitter N."/>
        </authorList>
    </citation>
    <scope>NUCLEOTIDE SEQUENCE [LARGE SCALE GENOMIC DNA]</scope>
    <source>
        <strain evidence="2">cv. Hass</strain>
    </source>
</reference>
<proteinExistence type="predicted"/>
<dbReference type="Proteomes" id="UP001234297">
    <property type="component" value="Chromosome 8"/>
</dbReference>
<evidence type="ECO:0000313" key="1">
    <source>
        <dbReference type="EMBL" id="KAJ8633202.1"/>
    </source>
</evidence>
<accession>A0ACC2LIH2</accession>
<protein>
    <submittedName>
        <fullName evidence="1">Uncharacterized protein</fullName>
    </submittedName>
</protein>
<evidence type="ECO:0000313" key="2">
    <source>
        <dbReference type="Proteomes" id="UP001234297"/>
    </source>
</evidence>
<sequence>MKCFNLHPLKLVTHIWWGVDYKGVYPLINTEKGLVGEASPKIVASGAFVQFTTKETVALVNPSIAETTFQGQTHSRSSMQSGSSVENLDNTATFRRPVITSVSPVSGERIAYLGHSHPLIELEEMRTKFDVAPQAIALESRVI</sequence>
<gene>
    <name evidence="1" type="ORF">MRB53_026538</name>
</gene>
<comment type="caution">
    <text evidence="1">The sequence shown here is derived from an EMBL/GenBank/DDBJ whole genome shotgun (WGS) entry which is preliminary data.</text>
</comment>
<dbReference type="EMBL" id="CM056816">
    <property type="protein sequence ID" value="KAJ8633202.1"/>
    <property type="molecule type" value="Genomic_DNA"/>
</dbReference>
<keyword evidence="2" id="KW-1185">Reference proteome</keyword>